<dbReference type="STRING" id="1463164.KQS06HV_90305"/>
<dbReference type="Proteomes" id="UP000217648">
    <property type="component" value="Unassembled WGS sequence"/>
</dbReference>
<dbReference type="PANTHER" id="PTHR42832">
    <property type="entry name" value="AMINO ACID AMINOTRANSFERASE"/>
    <property type="match status" value="1"/>
</dbReference>
<dbReference type="GO" id="GO:0030170">
    <property type="term" value="F:pyridoxal phosphate binding"/>
    <property type="evidence" value="ECO:0007669"/>
    <property type="project" value="InterPro"/>
</dbReference>
<evidence type="ECO:0000313" key="6">
    <source>
        <dbReference type="Proteomes" id="UP000217648"/>
    </source>
</evidence>
<organism evidence="5 6">
    <name type="scientific">Klebsiella quasipneumoniae</name>
    <dbReference type="NCBI Taxonomy" id="1463165"/>
    <lineage>
        <taxon>Bacteria</taxon>
        <taxon>Pseudomonadati</taxon>
        <taxon>Pseudomonadota</taxon>
        <taxon>Gammaproteobacteria</taxon>
        <taxon>Enterobacterales</taxon>
        <taxon>Enterobacteriaceae</taxon>
        <taxon>Klebsiella/Raoultella group</taxon>
        <taxon>Klebsiella</taxon>
        <taxon>Klebsiella pneumoniae complex</taxon>
    </lineage>
</organism>
<dbReference type="Gene3D" id="3.90.1150.10">
    <property type="entry name" value="Aspartate Aminotransferase, domain 1"/>
    <property type="match status" value="1"/>
</dbReference>
<name>A0A222VHF2_9ENTR</name>
<evidence type="ECO:0000256" key="3">
    <source>
        <dbReference type="ARBA" id="ARBA00022679"/>
    </source>
</evidence>
<proteinExistence type="predicted"/>
<dbReference type="GO" id="GO:0008483">
    <property type="term" value="F:transaminase activity"/>
    <property type="evidence" value="ECO:0007669"/>
    <property type="project" value="UniProtKB-KW"/>
</dbReference>
<dbReference type="InterPro" id="IPR015422">
    <property type="entry name" value="PyrdxlP-dep_Trfase_small"/>
</dbReference>
<dbReference type="RefSeq" id="WP_023318078.1">
    <property type="nucleotide sequence ID" value="NZ_BIHI01000003.1"/>
</dbReference>
<dbReference type="InterPro" id="IPR015421">
    <property type="entry name" value="PyrdxlP-dep_Trfase_major"/>
</dbReference>
<dbReference type="AlphaFoldDB" id="A0A222VHF2"/>
<sequence length="391" mass="42991">MPDFAASPLVDALEENLFSLLENLAAEVNTDMLPLIDLSSGSPDQPTPPEVIDALQSAIHRRENHGYPSFWGKPQVREAIAHFYRRQYDVEFDPHSEVAVFQGSHIGIGGIPRALLRPGQYLISTDPCYPIYRSAALQSQATFYGLPLRAENHFLPDFNDLPREVADKAGLVVLNYPHNPTGALATPALFASALQFAHRHQVPILHDFAYAAIGSAASDAPLSLFSQPGAKAWGVETYTFSKTFNMAGWRFGFAVGNASIIRAFKKLHTHSYSTVFGAIQDAAIAALSLPAERIAQLTEAYHQRREWVLRRLAALRWPVRTAQGTFFLWLSVPPGYRSQEFARLLLQEAHILVAPGTGFGEGGEGFIRISLTAGDDALSNALDRLARLALF</sequence>
<evidence type="ECO:0000256" key="1">
    <source>
        <dbReference type="ARBA" id="ARBA00001933"/>
    </source>
</evidence>
<reference evidence="5 6" key="1">
    <citation type="submission" date="2017-09" db="EMBL/GenBank/DDBJ databases">
        <title>Mdr eskape-Ghana.</title>
        <authorList>
            <person name="Agyepong N."/>
            <person name="Janice J."/>
            <person name="Samuelsen O."/>
            <person name="Owusu-Ofori A."/>
            <person name="Sundsfjord A."/>
            <person name="Essack S."/>
            <person name="Pedersen T."/>
        </authorList>
    </citation>
    <scope>NUCLEOTIDE SEQUENCE [LARGE SCALE GENOMIC DNA]</scope>
    <source>
        <strain evidence="5 6">46</strain>
    </source>
</reference>
<dbReference type="Gene3D" id="3.40.640.10">
    <property type="entry name" value="Type I PLP-dependent aspartate aminotransferase-like (Major domain)"/>
    <property type="match status" value="1"/>
</dbReference>
<dbReference type="InterPro" id="IPR015424">
    <property type="entry name" value="PyrdxlP-dep_Trfase"/>
</dbReference>
<dbReference type="SUPFAM" id="SSF53383">
    <property type="entry name" value="PLP-dependent transferases"/>
    <property type="match status" value="1"/>
</dbReference>
<comment type="cofactor">
    <cofactor evidence="1">
        <name>pyridoxal 5'-phosphate</name>
        <dbReference type="ChEBI" id="CHEBI:597326"/>
    </cofactor>
</comment>
<dbReference type="InterPro" id="IPR004839">
    <property type="entry name" value="Aminotransferase_I/II_large"/>
</dbReference>
<evidence type="ECO:0000259" key="4">
    <source>
        <dbReference type="Pfam" id="PF00155"/>
    </source>
</evidence>
<evidence type="ECO:0000313" key="5">
    <source>
        <dbReference type="EMBL" id="PCM60054.1"/>
    </source>
</evidence>
<accession>A0A222VHF2</accession>
<feature type="domain" description="Aminotransferase class I/classII large" evidence="4">
    <location>
        <begin position="35"/>
        <end position="383"/>
    </location>
</feature>
<dbReference type="InterPro" id="IPR050881">
    <property type="entry name" value="LL-DAP_aminotransferase"/>
</dbReference>
<comment type="caution">
    <text evidence="5">The sequence shown here is derived from an EMBL/GenBank/DDBJ whole genome shotgun (WGS) entry which is preliminary data.</text>
</comment>
<evidence type="ECO:0000256" key="2">
    <source>
        <dbReference type="ARBA" id="ARBA00022576"/>
    </source>
</evidence>
<gene>
    <name evidence="5" type="ORF">CP911_19690</name>
</gene>
<dbReference type="CDD" id="cd00609">
    <property type="entry name" value="AAT_like"/>
    <property type="match status" value="1"/>
</dbReference>
<dbReference type="EMBL" id="NXHG01000012">
    <property type="protein sequence ID" value="PCM60054.1"/>
    <property type="molecule type" value="Genomic_DNA"/>
</dbReference>
<protein>
    <submittedName>
        <fullName evidence="5">Aspartate aminotransferase</fullName>
    </submittedName>
</protein>
<keyword evidence="2 5" id="KW-0032">Aminotransferase</keyword>
<keyword evidence="3 5" id="KW-0808">Transferase</keyword>
<dbReference type="PANTHER" id="PTHR42832:SF3">
    <property type="entry name" value="L-GLUTAMINE--4-(METHYLSULFANYL)-2-OXOBUTANOATE AMINOTRANSFERASE"/>
    <property type="match status" value="1"/>
</dbReference>
<dbReference type="Pfam" id="PF00155">
    <property type="entry name" value="Aminotran_1_2"/>
    <property type="match status" value="1"/>
</dbReference>